<keyword evidence="3" id="KW-0249">Electron transport</keyword>
<dbReference type="PROSITE" id="PS50903">
    <property type="entry name" value="RUBREDOXIN_LIKE"/>
    <property type="match status" value="1"/>
</dbReference>
<evidence type="ECO:0000256" key="2">
    <source>
        <dbReference type="ARBA" id="ARBA00022723"/>
    </source>
</evidence>
<dbReference type="Gene3D" id="2.20.28.10">
    <property type="match status" value="1"/>
</dbReference>
<evidence type="ECO:0000259" key="5">
    <source>
        <dbReference type="PROSITE" id="PS50903"/>
    </source>
</evidence>
<accession>A0A410PYE2</accession>
<evidence type="ECO:0000256" key="1">
    <source>
        <dbReference type="ARBA" id="ARBA00022448"/>
    </source>
</evidence>
<name>A0A410PYE2_9FIRM</name>
<dbReference type="Pfam" id="PF00301">
    <property type="entry name" value="Rubredoxin"/>
    <property type="match status" value="1"/>
</dbReference>
<dbReference type="PANTHER" id="PTHR48136:SF1">
    <property type="entry name" value="RUBREDOXIN-LIKE SUPERFAMILY PROTEIN"/>
    <property type="match status" value="1"/>
</dbReference>
<dbReference type="Proteomes" id="UP000287601">
    <property type="component" value="Chromosome"/>
</dbReference>
<dbReference type="AlphaFoldDB" id="A0A410PYE2"/>
<evidence type="ECO:0000256" key="4">
    <source>
        <dbReference type="ARBA" id="ARBA00023004"/>
    </source>
</evidence>
<dbReference type="KEGG" id="amij:EQM06_12540"/>
<dbReference type="GO" id="GO:0005506">
    <property type="term" value="F:iron ion binding"/>
    <property type="evidence" value="ECO:0007669"/>
    <property type="project" value="InterPro"/>
</dbReference>
<keyword evidence="1" id="KW-0813">Transport</keyword>
<keyword evidence="4" id="KW-0408">Iron</keyword>
<dbReference type="PANTHER" id="PTHR48136">
    <property type="entry name" value="RUBREDOXIN-LIKE SUPERFAMILY PROTEIN"/>
    <property type="match status" value="1"/>
</dbReference>
<evidence type="ECO:0000256" key="3">
    <source>
        <dbReference type="ARBA" id="ARBA00022982"/>
    </source>
</evidence>
<dbReference type="InterPro" id="IPR024934">
    <property type="entry name" value="Rubredoxin-like_dom"/>
</dbReference>
<protein>
    <submittedName>
        <fullName evidence="6">Rubredoxin</fullName>
    </submittedName>
</protein>
<organism evidence="6 7">
    <name type="scientific">Aminipila luticellarii</name>
    <dbReference type="NCBI Taxonomy" id="2507160"/>
    <lineage>
        <taxon>Bacteria</taxon>
        <taxon>Bacillati</taxon>
        <taxon>Bacillota</taxon>
        <taxon>Clostridia</taxon>
        <taxon>Peptostreptococcales</taxon>
        <taxon>Anaerovoracaceae</taxon>
        <taxon>Aminipila</taxon>
    </lineage>
</organism>
<dbReference type="EMBL" id="CP035281">
    <property type="protein sequence ID" value="QAT43983.1"/>
    <property type="molecule type" value="Genomic_DNA"/>
</dbReference>
<keyword evidence="7" id="KW-1185">Reference proteome</keyword>
<evidence type="ECO:0000313" key="7">
    <source>
        <dbReference type="Proteomes" id="UP000287601"/>
    </source>
</evidence>
<dbReference type="SUPFAM" id="SSF57802">
    <property type="entry name" value="Rubredoxin-like"/>
    <property type="match status" value="1"/>
</dbReference>
<reference evidence="6 7" key="1">
    <citation type="submission" date="2019-01" db="EMBL/GenBank/DDBJ databases">
        <title>Draft genomes of a novel of Aminipila strains.</title>
        <authorList>
            <person name="Ma S."/>
        </authorList>
    </citation>
    <scope>NUCLEOTIDE SEQUENCE [LARGE SCALE GENOMIC DNA]</scope>
    <source>
        <strain evidence="7">JN-39</strain>
    </source>
</reference>
<gene>
    <name evidence="6" type="ORF">EQM06_12540</name>
</gene>
<evidence type="ECO:0000313" key="6">
    <source>
        <dbReference type="EMBL" id="QAT43983.1"/>
    </source>
</evidence>
<dbReference type="InterPro" id="IPR024935">
    <property type="entry name" value="Rubredoxin_dom"/>
</dbReference>
<dbReference type="RefSeq" id="WP_128746690.1">
    <property type="nucleotide sequence ID" value="NZ_CP035281.1"/>
</dbReference>
<keyword evidence="2" id="KW-0479">Metal-binding</keyword>
<proteinExistence type="predicted"/>
<feature type="domain" description="Rubredoxin-like" evidence="5">
    <location>
        <begin position="1"/>
        <end position="41"/>
    </location>
</feature>
<dbReference type="OrthoDB" id="9802447at2"/>
<sequence length="43" mass="4915">MKKYVCAICGYEYDGETPFEELPDDYECPVCGVGKDQFEEQDA</sequence>